<comment type="caution">
    <text evidence="1">The sequence shown here is derived from an EMBL/GenBank/DDBJ whole genome shotgun (WGS) entry which is preliminary data.</text>
</comment>
<gene>
    <name evidence="1" type="ORF">CLOSTHATH_05775</name>
</gene>
<dbReference type="Proteomes" id="UP000004968">
    <property type="component" value="Unassembled WGS sequence"/>
</dbReference>
<organism evidence="1 2">
    <name type="scientific">Hungatella hathewayi DSM 13479</name>
    <dbReference type="NCBI Taxonomy" id="566550"/>
    <lineage>
        <taxon>Bacteria</taxon>
        <taxon>Bacillati</taxon>
        <taxon>Bacillota</taxon>
        <taxon>Clostridia</taxon>
        <taxon>Lachnospirales</taxon>
        <taxon>Lachnospiraceae</taxon>
        <taxon>Hungatella</taxon>
    </lineage>
</organism>
<reference evidence="1 2" key="1">
    <citation type="submission" date="2010-01" db="EMBL/GenBank/DDBJ databases">
        <authorList>
            <person name="Weinstock G."/>
            <person name="Sodergren E."/>
            <person name="Clifton S."/>
            <person name="Fulton L."/>
            <person name="Fulton B."/>
            <person name="Courtney L."/>
            <person name="Fronick C."/>
            <person name="Harrison M."/>
            <person name="Strong C."/>
            <person name="Farmer C."/>
            <person name="Delahaunty K."/>
            <person name="Markovic C."/>
            <person name="Hall O."/>
            <person name="Minx P."/>
            <person name="Tomlinson C."/>
            <person name="Mitreva M."/>
            <person name="Nelson J."/>
            <person name="Hou S."/>
            <person name="Wollam A."/>
            <person name="Pepin K.H."/>
            <person name="Johnson M."/>
            <person name="Bhonagiri V."/>
            <person name="Nash W.E."/>
            <person name="Warren W."/>
            <person name="Chinwalla A."/>
            <person name="Mardis E.R."/>
            <person name="Wilson R.K."/>
        </authorList>
    </citation>
    <scope>NUCLEOTIDE SEQUENCE [LARGE SCALE GENOMIC DNA]</scope>
    <source>
        <strain evidence="1 2">DSM 13479</strain>
    </source>
</reference>
<dbReference type="AlphaFoldDB" id="D3AQ69"/>
<dbReference type="EMBL" id="ACIO01000631">
    <property type="protein sequence ID" value="EFC96031.1"/>
    <property type="molecule type" value="Genomic_DNA"/>
</dbReference>
<dbReference type="HOGENOM" id="CLU_3252620_0_0_9"/>
<sequence length="42" mass="5231">MVLDRLRKRKINRYARIWLIELEYQRTETIARISFINHKAKS</sequence>
<evidence type="ECO:0000313" key="1">
    <source>
        <dbReference type="EMBL" id="EFC96031.1"/>
    </source>
</evidence>
<accession>D3AQ69</accession>
<evidence type="ECO:0000313" key="2">
    <source>
        <dbReference type="Proteomes" id="UP000004968"/>
    </source>
</evidence>
<proteinExistence type="predicted"/>
<name>D3AQ69_9FIRM</name>
<protein>
    <submittedName>
        <fullName evidence="1">Uncharacterized protein</fullName>
    </submittedName>
</protein>